<organism evidence="7 8">
    <name type="scientific">Hydrogenoanaerobacterium saccharovorans</name>
    <dbReference type="NCBI Taxonomy" id="474960"/>
    <lineage>
        <taxon>Bacteria</taxon>
        <taxon>Bacillati</taxon>
        <taxon>Bacillota</taxon>
        <taxon>Clostridia</taxon>
        <taxon>Eubacteriales</taxon>
        <taxon>Oscillospiraceae</taxon>
        <taxon>Hydrogenoanaerobacterium</taxon>
    </lineage>
</organism>
<dbReference type="InterPro" id="IPR051598">
    <property type="entry name" value="TSUP/Inactive_protease-like"/>
</dbReference>
<protein>
    <recommendedName>
        <fullName evidence="6">Probable membrane transporter protein</fullName>
    </recommendedName>
</protein>
<sequence length="116" mass="12155">MNFVMHALAGASIGVLNGLFGAGGGIVAVGFLSRLDGNIKSAHATAILITLFLSAASSYMYVTSGNVTFSDALPFLPGGMIGAIAGALFLKKIPDFWLRKVFAVFILYSATRLLLR</sequence>
<dbReference type="Proteomes" id="UP000199158">
    <property type="component" value="Unassembled WGS sequence"/>
</dbReference>
<name>A0A1H8A7P3_9FIRM</name>
<proteinExistence type="inferred from homology"/>
<dbReference type="PANTHER" id="PTHR43701:SF2">
    <property type="entry name" value="MEMBRANE TRANSPORTER PROTEIN YJNA-RELATED"/>
    <property type="match status" value="1"/>
</dbReference>
<evidence type="ECO:0000313" key="8">
    <source>
        <dbReference type="Proteomes" id="UP000199158"/>
    </source>
</evidence>
<evidence type="ECO:0000256" key="6">
    <source>
        <dbReference type="RuleBase" id="RU363041"/>
    </source>
</evidence>
<evidence type="ECO:0000256" key="4">
    <source>
        <dbReference type="ARBA" id="ARBA00022989"/>
    </source>
</evidence>
<keyword evidence="4 6" id="KW-1133">Transmembrane helix</keyword>
<feature type="transmembrane region" description="Helical" evidence="6">
    <location>
        <begin position="44"/>
        <end position="62"/>
    </location>
</feature>
<accession>A0A1H8A7P3</accession>
<comment type="similarity">
    <text evidence="2 6">Belongs to the 4-toluene sulfonate uptake permease (TSUP) (TC 2.A.102) family.</text>
</comment>
<dbReference type="STRING" id="474960.SAMN05216180_1130"/>
<dbReference type="EMBL" id="FOCG01000001">
    <property type="protein sequence ID" value="SEM65924.1"/>
    <property type="molecule type" value="Genomic_DNA"/>
</dbReference>
<keyword evidence="5 6" id="KW-0472">Membrane</keyword>
<dbReference type="AlphaFoldDB" id="A0A1H8A7P3"/>
<evidence type="ECO:0000256" key="5">
    <source>
        <dbReference type="ARBA" id="ARBA00023136"/>
    </source>
</evidence>
<evidence type="ECO:0000256" key="2">
    <source>
        <dbReference type="ARBA" id="ARBA00009142"/>
    </source>
</evidence>
<gene>
    <name evidence="7" type="ORF">SAMN05216180_1130</name>
</gene>
<dbReference type="PANTHER" id="PTHR43701">
    <property type="entry name" value="MEMBRANE TRANSPORTER PROTEIN MJ0441-RELATED"/>
    <property type="match status" value="1"/>
</dbReference>
<evidence type="ECO:0000256" key="1">
    <source>
        <dbReference type="ARBA" id="ARBA00004141"/>
    </source>
</evidence>
<dbReference type="RefSeq" id="WP_092752489.1">
    <property type="nucleotide sequence ID" value="NZ_FOCG01000001.1"/>
</dbReference>
<dbReference type="GO" id="GO:0005886">
    <property type="term" value="C:plasma membrane"/>
    <property type="evidence" value="ECO:0007669"/>
    <property type="project" value="UniProtKB-SubCell"/>
</dbReference>
<feature type="transmembrane region" description="Helical" evidence="6">
    <location>
        <begin position="74"/>
        <end position="90"/>
    </location>
</feature>
<dbReference type="InterPro" id="IPR002781">
    <property type="entry name" value="TM_pro_TauE-like"/>
</dbReference>
<reference evidence="7 8" key="1">
    <citation type="submission" date="2016-10" db="EMBL/GenBank/DDBJ databases">
        <authorList>
            <person name="de Groot N.N."/>
        </authorList>
    </citation>
    <scope>NUCLEOTIDE SEQUENCE [LARGE SCALE GENOMIC DNA]</scope>
    <source>
        <strain evidence="7 8">CGMCC 1.5070</strain>
    </source>
</reference>
<evidence type="ECO:0000256" key="3">
    <source>
        <dbReference type="ARBA" id="ARBA00022692"/>
    </source>
</evidence>
<feature type="transmembrane region" description="Helical" evidence="6">
    <location>
        <begin position="6"/>
        <end position="32"/>
    </location>
</feature>
<keyword evidence="6" id="KW-1003">Cell membrane</keyword>
<dbReference type="OrthoDB" id="1863946at2"/>
<evidence type="ECO:0000313" key="7">
    <source>
        <dbReference type="EMBL" id="SEM65924.1"/>
    </source>
</evidence>
<comment type="subcellular location">
    <subcellularLocation>
        <location evidence="6">Cell membrane</location>
        <topology evidence="6">Multi-pass membrane protein</topology>
    </subcellularLocation>
    <subcellularLocation>
        <location evidence="1">Membrane</location>
        <topology evidence="1">Multi-pass membrane protein</topology>
    </subcellularLocation>
</comment>
<dbReference type="Pfam" id="PF01925">
    <property type="entry name" value="TauE"/>
    <property type="match status" value="1"/>
</dbReference>
<keyword evidence="3 6" id="KW-0812">Transmembrane</keyword>
<keyword evidence="8" id="KW-1185">Reference proteome</keyword>